<dbReference type="InterPro" id="IPR001207">
    <property type="entry name" value="Transposase_mutator"/>
</dbReference>
<dbReference type="GO" id="GO:0003677">
    <property type="term" value="F:DNA binding"/>
    <property type="evidence" value="ECO:0007669"/>
    <property type="project" value="UniProtKB-KW"/>
</dbReference>
<dbReference type="Pfam" id="PF00872">
    <property type="entry name" value="Transposase_mut"/>
    <property type="match status" value="1"/>
</dbReference>
<evidence type="ECO:0000256" key="2">
    <source>
        <dbReference type="ARBA" id="ARBA00010961"/>
    </source>
</evidence>
<evidence type="ECO:0000313" key="7">
    <source>
        <dbReference type="Proteomes" id="UP000004407"/>
    </source>
</evidence>
<keyword evidence="3" id="KW-0815">Transposition</keyword>
<dbReference type="GO" id="GO:0004803">
    <property type="term" value="F:transposase activity"/>
    <property type="evidence" value="ECO:0007669"/>
    <property type="project" value="InterPro"/>
</dbReference>
<organism evidence="6 7">
    <name type="scientific">Leyella stercorea DSM 18206</name>
    <dbReference type="NCBI Taxonomy" id="1002367"/>
    <lineage>
        <taxon>Bacteria</taxon>
        <taxon>Pseudomonadati</taxon>
        <taxon>Bacteroidota</taxon>
        <taxon>Bacteroidia</taxon>
        <taxon>Bacteroidales</taxon>
        <taxon>Prevotellaceae</taxon>
        <taxon>Leyella</taxon>
    </lineage>
</organism>
<evidence type="ECO:0000256" key="1">
    <source>
        <dbReference type="ARBA" id="ARBA00002190"/>
    </source>
</evidence>
<dbReference type="eggNOG" id="COG3328">
    <property type="taxonomic scope" value="Bacteria"/>
</dbReference>
<keyword evidence="4" id="KW-0238">DNA-binding</keyword>
<protein>
    <submittedName>
        <fullName evidence="6">Uncharacterized protein</fullName>
    </submittedName>
</protein>
<dbReference type="AlphaFoldDB" id="G6B111"/>
<dbReference type="HOGENOM" id="CLU_211645_0_0_10"/>
<evidence type="ECO:0000256" key="5">
    <source>
        <dbReference type="ARBA" id="ARBA00023172"/>
    </source>
</evidence>
<comment type="similarity">
    <text evidence="2">Belongs to the transposase mutator family.</text>
</comment>
<dbReference type="GO" id="GO:0006313">
    <property type="term" value="P:DNA transposition"/>
    <property type="evidence" value="ECO:0007669"/>
    <property type="project" value="InterPro"/>
</dbReference>
<evidence type="ECO:0000313" key="6">
    <source>
        <dbReference type="EMBL" id="EHJ36986.1"/>
    </source>
</evidence>
<comment type="caution">
    <text evidence="6">The sequence shown here is derived from an EMBL/GenBank/DDBJ whole genome shotgun (WGS) entry which is preliminary data.</text>
</comment>
<name>G6B111_9BACT</name>
<dbReference type="Proteomes" id="UP000004407">
    <property type="component" value="Unassembled WGS sequence"/>
</dbReference>
<evidence type="ECO:0000256" key="3">
    <source>
        <dbReference type="ARBA" id="ARBA00022578"/>
    </source>
</evidence>
<keyword evidence="5" id="KW-0233">DNA recombination</keyword>
<comment type="function">
    <text evidence="1">Required for the transposition of the insertion element.</text>
</comment>
<sequence length="36" mass="4541">MYPIVIKSWRDNWERLTEYFQYTPAIRKLIYTTNMV</sequence>
<evidence type="ECO:0000256" key="4">
    <source>
        <dbReference type="ARBA" id="ARBA00023125"/>
    </source>
</evidence>
<dbReference type="EMBL" id="AFZZ01000220">
    <property type="protein sequence ID" value="EHJ36986.1"/>
    <property type="molecule type" value="Genomic_DNA"/>
</dbReference>
<gene>
    <name evidence="6" type="ORF">HMPREF0673_02580</name>
</gene>
<reference evidence="6 7" key="1">
    <citation type="submission" date="2011-08" db="EMBL/GenBank/DDBJ databases">
        <authorList>
            <person name="Weinstock G."/>
            <person name="Sodergren E."/>
            <person name="Clifton S."/>
            <person name="Fulton L."/>
            <person name="Fulton B."/>
            <person name="Courtney L."/>
            <person name="Fronick C."/>
            <person name="Harrison M."/>
            <person name="Strong C."/>
            <person name="Farmer C."/>
            <person name="Delahaunty K."/>
            <person name="Markovic C."/>
            <person name="Hall O."/>
            <person name="Minx P."/>
            <person name="Tomlinson C."/>
            <person name="Mitreva M."/>
            <person name="Hou S."/>
            <person name="Chen J."/>
            <person name="Wollam A."/>
            <person name="Pepin K.H."/>
            <person name="Johnson M."/>
            <person name="Bhonagiri V."/>
            <person name="Zhang X."/>
            <person name="Suruliraj S."/>
            <person name="Warren W."/>
            <person name="Chinwalla A."/>
            <person name="Mardis E.R."/>
            <person name="Wilson R.K."/>
        </authorList>
    </citation>
    <scope>NUCLEOTIDE SEQUENCE [LARGE SCALE GENOMIC DNA]</scope>
    <source>
        <strain evidence="6 7">DSM 18206</strain>
    </source>
</reference>
<accession>G6B111</accession>
<proteinExistence type="inferred from homology"/>